<accession>A0ABW2AWB0</accession>
<dbReference type="InterPro" id="IPR036390">
    <property type="entry name" value="WH_DNA-bd_sf"/>
</dbReference>
<evidence type="ECO:0000256" key="3">
    <source>
        <dbReference type="ARBA" id="ARBA00023125"/>
    </source>
</evidence>
<dbReference type="InterPro" id="IPR005119">
    <property type="entry name" value="LysR_subst-bd"/>
</dbReference>
<dbReference type="PANTHER" id="PTHR30346">
    <property type="entry name" value="TRANSCRIPTIONAL DUAL REGULATOR HCAR-RELATED"/>
    <property type="match status" value="1"/>
</dbReference>
<keyword evidence="7" id="KW-1185">Reference proteome</keyword>
<gene>
    <name evidence="6" type="ORF">ACFQBT_16530</name>
</gene>
<dbReference type="Pfam" id="PF03466">
    <property type="entry name" value="LysR_substrate"/>
    <property type="match status" value="1"/>
</dbReference>
<dbReference type="InterPro" id="IPR036388">
    <property type="entry name" value="WH-like_DNA-bd_sf"/>
</dbReference>
<evidence type="ECO:0000256" key="2">
    <source>
        <dbReference type="ARBA" id="ARBA00023015"/>
    </source>
</evidence>
<evidence type="ECO:0000259" key="5">
    <source>
        <dbReference type="PROSITE" id="PS50931"/>
    </source>
</evidence>
<comment type="similarity">
    <text evidence="1">Belongs to the LysR transcriptional regulatory family.</text>
</comment>
<dbReference type="Gene3D" id="1.10.10.10">
    <property type="entry name" value="Winged helix-like DNA-binding domain superfamily/Winged helix DNA-binding domain"/>
    <property type="match status" value="1"/>
</dbReference>
<dbReference type="SUPFAM" id="SSF53850">
    <property type="entry name" value="Periplasmic binding protein-like II"/>
    <property type="match status" value="1"/>
</dbReference>
<proteinExistence type="inferred from homology"/>
<dbReference type="Pfam" id="PF00126">
    <property type="entry name" value="HTH_1"/>
    <property type="match status" value="1"/>
</dbReference>
<comment type="caution">
    <text evidence="6">The sequence shown here is derived from an EMBL/GenBank/DDBJ whole genome shotgun (WGS) entry which is preliminary data.</text>
</comment>
<organism evidence="6 7">
    <name type="scientific">Branchiibius cervicis</name>
    <dbReference type="NCBI Taxonomy" id="908252"/>
    <lineage>
        <taxon>Bacteria</taxon>
        <taxon>Bacillati</taxon>
        <taxon>Actinomycetota</taxon>
        <taxon>Actinomycetes</taxon>
        <taxon>Micrococcales</taxon>
        <taxon>Dermacoccaceae</taxon>
        <taxon>Branchiibius</taxon>
    </lineage>
</organism>
<dbReference type="RefSeq" id="WP_377824363.1">
    <property type="nucleotide sequence ID" value="NZ_JBHSWJ010000002.1"/>
</dbReference>
<keyword evidence="2" id="KW-0805">Transcription regulation</keyword>
<evidence type="ECO:0000313" key="6">
    <source>
        <dbReference type="EMBL" id="MFC6715332.1"/>
    </source>
</evidence>
<dbReference type="PROSITE" id="PS50931">
    <property type="entry name" value="HTH_LYSR"/>
    <property type="match status" value="1"/>
</dbReference>
<sequence>MDHRASSGAELTALAPELAAFRAAAESGHITRAAAELGIPQSTMSRRIKTLERTLGQVLIQPHGRGIALTPAGRSLLPGVSRALDALDGEFGRLRGEADPQAGLVRFGFPLTVGPRSTPALLAGFYAQAPRVRLILHQGHGTAMLEELRDGRLDLAIITPPPPDLDVVRLGYQQLQLNVGTGHRLAKRHSVRVAELKNEAFIAGPTTYSVRRLADQWCLEAGFRPRIIFESSEIETLRALVAQGLGVALLPPRSSPTRAWSRSRSRAVSIVARFHWFAPIPPPCRRPRNGCARI</sequence>
<keyword evidence="3" id="KW-0238">DNA-binding</keyword>
<dbReference type="Proteomes" id="UP001596356">
    <property type="component" value="Unassembled WGS sequence"/>
</dbReference>
<reference evidence="7" key="1">
    <citation type="journal article" date="2019" name="Int. J. Syst. Evol. Microbiol.">
        <title>The Global Catalogue of Microorganisms (GCM) 10K type strain sequencing project: providing services to taxonomists for standard genome sequencing and annotation.</title>
        <authorList>
            <consortium name="The Broad Institute Genomics Platform"/>
            <consortium name="The Broad Institute Genome Sequencing Center for Infectious Disease"/>
            <person name="Wu L."/>
            <person name="Ma J."/>
        </authorList>
    </citation>
    <scope>NUCLEOTIDE SEQUENCE [LARGE SCALE GENOMIC DNA]</scope>
    <source>
        <strain evidence="7">NBRC 106593</strain>
    </source>
</reference>
<dbReference type="Gene3D" id="3.40.190.290">
    <property type="match status" value="1"/>
</dbReference>
<dbReference type="SUPFAM" id="SSF46785">
    <property type="entry name" value="Winged helix' DNA-binding domain"/>
    <property type="match status" value="1"/>
</dbReference>
<evidence type="ECO:0000256" key="1">
    <source>
        <dbReference type="ARBA" id="ARBA00009437"/>
    </source>
</evidence>
<dbReference type="PANTHER" id="PTHR30346:SF28">
    <property type="entry name" value="HTH-TYPE TRANSCRIPTIONAL REGULATOR CYNR"/>
    <property type="match status" value="1"/>
</dbReference>
<dbReference type="InterPro" id="IPR000847">
    <property type="entry name" value="LysR_HTH_N"/>
</dbReference>
<dbReference type="EMBL" id="JBHSWJ010000002">
    <property type="protein sequence ID" value="MFC6715332.1"/>
    <property type="molecule type" value="Genomic_DNA"/>
</dbReference>
<protein>
    <submittedName>
        <fullName evidence="6">LysR family transcriptional regulator</fullName>
    </submittedName>
</protein>
<keyword evidence="4" id="KW-0804">Transcription</keyword>
<name>A0ABW2AWB0_9MICO</name>
<evidence type="ECO:0000313" key="7">
    <source>
        <dbReference type="Proteomes" id="UP001596356"/>
    </source>
</evidence>
<feature type="domain" description="HTH lysR-type" evidence="5">
    <location>
        <begin position="18"/>
        <end position="70"/>
    </location>
</feature>
<evidence type="ECO:0000256" key="4">
    <source>
        <dbReference type="ARBA" id="ARBA00023163"/>
    </source>
</evidence>